<dbReference type="PROSITE" id="PS00676">
    <property type="entry name" value="SIGMA54_INTERACT_2"/>
    <property type="match status" value="1"/>
</dbReference>
<dbReference type="SUPFAM" id="SSF52540">
    <property type="entry name" value="P-loop containing nucleoside triphosphate hydrolases"/>
    <property type="match status" value="1"/>
</dbReference>
<dbReference type="InterPro" id="IPR035965">
    <property type="entry name" value="PAS-like_dom_sf"/>
</dbReference>
<evidence type="ECO:0000256" key="3">
    <source>
        <dbReference type="ARBA" id="ARBA00023015"/>
    </source>
</evidence>
<dbReference type="Gene3D" id="1.10.8.60">
    <property type="match status" value="1"/>
</dbReference>
<gene>
    <name evidence="7" type="ORF">DCMF_16110</name>
</gene>
<sequence length="647" mass="71758">METRKESLKKAWETFVHDSSIDPTVRPVIAESWGRSKALGIDPNVFRIQRTAPDTIEKELSDQQQFINTSLSIMKNLFDFVQGTGFLISLADKNGMILDLVGEDKIVKKAGTHIGDIWTEESLGTNSICLSLLTRAPIQVFAAEHYLTSFHSWTCSSAPIFDENGAILGVLSMTGECDQVHLHTLGMVVAGVNAIKDNLQMQTSFKQIAISNTYKTAIMESIDEGIVALTTEGAVTHINNTARRILKIDRPMKEIVGTLLRQVLGSHHPLCDKIENCFKISNGDIFFMDEGSFTVTHRLIHSRDNQIIGMVLVLREMKMMKKLVNGMVGARARYTFHDIIGNNTKFKETIKLAKAAGNSVSNVLLLGESGTGKEIFAQSIHNAGPRRSGPFLGINCAALPRGLIESELFGYAEGAFTGAKKGGNPGKFELADGGTFFLDEIGEMSLDLQAILLRVLQESSIVRIGGKEIIPVDVRIIAATNKDLLKEIKIGNFRRDLYYRLNVLTINIPPLQKRKDDISTLATYFLNILNQRLNTNVKFISDEVLEIFGSYHWPGNIRELQNILERAINITNGNTIIPASLPEFMFSPNGTPKNIAAGSQVPLKEYEKQLIISLLEEHNGNRAKVAKILNISRTTLYRKIDDYNIGI</sequence>
<dbReference type="InterPro" id="IPR058031">
    <property type="entry name" value="AAA_lid_NorR"/>
</dbReference>
<dbReference type="InterPro" id="IPR027417">
    <property type="entry name" value="P-loop_NTPase"/>
</dbReference>
<reference evidence="7 8" key="1">
    <citation type="submission" date="2016-10" db="EMBL/GenBank/DDBJ databases">
        <title>Complete Genome Sequence of Peptococcaceae strain DCMF.</title>
        <authorList>
            <person name="Edwards R.J."/>
            <person name="Holland S.I."/>
            <person name="Deshpande N.P."/>
            <person name="Wong Y.K."/>
            <person name="Ertan H."/>
            <person name="Manefield M."/>
            <person name="Russell T.L."/>
            <person name="Lee M.J."/>
        </authorList>
    </citation>
    <scope>NUCLEOTIDE SEQUENCE [LARGE SCALE GENOMIC DNA]</scope>
    <source>
        <strain evidence="7 8">DCMF</strain>
    </source>
</reference>
<dbReference type="GO" id="GO:0043565">
    <property type="term" value="F:sequence-specific DNA binding"/>
    <property type="evidence" value="ECO:0007669"/>
    <property type="project" value="InterPro"/>
</dbReference>
<dbReference type="FunFam" id="3.40.50.300:FF:000006">
    <property type="entry name" value="DNA-binding transcriptional regulator NtrC"/>
    <property type="match status" value="1"/>
</dbReference>
<keyword evidence="1" id="KW-0547">Nucleotide-binding</keyword>
<dbReference type="InterPro" id="IPR025662">
    <property type="entry name" value="Sigma_54_int_dom_ATP-bd_1"/>
</dbReference>
<dbReference type="InterPro" id="IPR002197">
    <property type="entry name" value="HTH_Fis"/>
</dbReference>
<dbReference type="Pfam" id="PF25601">
    <property type="entry name" value="AAA_lid_14"/>
    <property type="match status" value="1"/>
</dbReference>
<dbReference type="PROSITE" id="PS00675">
    <property type="entry name" value="SIGMA54_INTERACT_1"/>
    <property type="match status" value="1"/>
</dbReference>
<proteinExistence type="predicted"/>
<dbReference type="GO" id="GO:0005524">
    <property type="term" value="F:ATP binding"/>
    <property type="evidence" value="ECO:0007669"/>
    <property type="project" value="UniProtKB-KW"/>
</dbReference>
<evidence type="ECO:0000256" key="2">
    <source>
        <dbReference type="ARBA" id="ARBA00022840"/>
    </source>
</evidence>
<dbReference type="KEGG" id="fwa:DCMF_16110"/>
<keyword evidence="3" id="KW-0805">Transcription regulation</keyword>
<dbReference type="InterPro" id="IPR009057">
    <property type="entry name" value="Homeodomain-like_sf"/>
</dbReference>
<organism evidence="7 8">
    <name type="scientific">Formimonas warabiya</name>
    <dbReference type="NCBI Taxonomy" id="1761012"/>
    <lineage>
        <taxon>Bacteria</taxon>
        <taxon>Bacillati</taxon>
        <taxon>Bacillota</taxon>
        <taxon>Clostridia</taxon>
        <taxon>Eubacteriales</taxon>
        <taxon>Peptococcaceae</taxon>
        <taxon>Candidatus Formimonas</taxon>
    </lineage>
</organism>
<dbReference type="PRINTS" id="PR01590">
    <property type="entry name" value="HTHFIS"/>
</dbReference>
<evidence type="ECO:0000313" key="7">
    <source>
        <dbReference type="EMBL" id="ATW28658.1"/>
    </source>
</evidence>
<dbReference type="PANTHER" id="PTHR32071:SF57">
    <property type="entry name" value="C4-DICARBOXYLATE TRANSPORT TRANSCRIPTIONAL REGULATORY PROTEIN DCTD"/>
    <property type="match status" value="1"/>
</dbReference>
<keyword evidence="5" id="KW-0804">Transcription</keyword>
<evidence type="ECO:0000259" key="6">
    <source>
        <dbReference type="PROSITE" id="PS50045"/>
    </source>
</evidence>
<keyword evidence="8" id="KW-1185">Reference proteome</keyword>
<dbReference type="EMBL" id="CP017634">
    <property type="protein sequence ID" value="ATW28658.1"/>
    <property type="molecule type" value="Genomic_DNA"/>
</dbReference>
<evidence type="ECO:0000256" key="1">
    <source>
        <dbReference type="ARBA" id="ARBA00022741"/>
    </source>
</evidence>
<dbReference type="Gene3D" id="3.40.50.300">
    <property type="entry name" value="P-loop containing nucleotide triphosphate hydrolases"/>
    <property type="match status" value="1"/>
</dbReference>
<evidence type="ECO:0000313" key="8">
    <source>
        <dbReference type="Proteomes" id="UP000323521"/>
    </source>
</evidence>
<keyword evidence="4" id="KW-0238">DNA-binding</keyword>
<dbReference type="InterPro" id="IPR029016">
    <property type="entry name" value="GAF-like_dom_sf"/>
</dbReference>
<accession>A0A3G1L1Z0</accession>
<dbReference type="Gene3D" id="1.10.10.60">
    <property type="entry name" value="Homeodomain-like"/>
    <property type="match status" value="1"/>
</dbReference>
<evidence type="ECO:0000256" key="5">
    <source>
        <dbReference type="ARBA" id="ARBA00023163"/>
    </source>
</evidence>
<dbReference type="Gene3D" id="3.30.450.20">
    <property type="entry name" value="PAS domain"/>
    <property type="match status" value="1"/>
</dbReference>
<dbReference type="Proteomes" id="UP000323521">
    <property type="component" value="Chromosome"/>
</dbReference>
<dbReference type="InterPro" id="IPR002078">
    <property type="entry name" value="Sigma_54_int"/>
</dbReference>
<evidence type="ECO:0000256" key="4">
    <source>
        <dbReference type="ARBA" id="ARBA00023125"/>
    </source>
</evidence>
<name>A0A3G1L1Z0_FORW1</name>
<dbReference type="PROSITE" id="PS50045">
    <property type="entry name" value="SIGMA54_INTERACT_4"/>
    <property type="match status" value="1"/>
</dbReference>
<dbReference type="PROSITE" id="PS00688">
    <property type="entry name" value="SIGMA54_INTERACT_3"/>
    <property type="match status" value="1"/>
</dbReference>
<dbReference type="SUPFAM" id="SSF55785">
    <property type="entry name" value="PYP-like sensor domain (PAS domain)"/>
    <property type="match status" value="1"/>
</dbReference>
<dbReference type="Gene3D" id="3.30.450.40">
    <property type="match status" value="1"/>
</dbReference>
<dbReference type="SUPFAM" id="SSF46689">
    <property type="entry name" value="Homeodomain-like"/>
    <property type="match status" value="1"/>
</dbReference>
<dbReference type="SMART" id="SM00382">
    <property type="entry name" value="AAA"/>
    <property type="match status" value="1"/>
</dbReference>
<dbReference type="InterPro" id="IPR003593">
    <property type="entry name" value="AAA+_ATPase"/>
</dbReference>
<dbReference type="InterPro" id="IPR025943">
    <property type="entry name" value="Sigma_54_int_dom_ATP-bd_2"/>
</dbReference>
<feature type="domain" description="Sigma-54 factor interaction" evidence="6">
    <location>
        <begin position="339"/>
        <end position="569"/>
    </location>
</feature>
<dbReference type="InterPro" id="IPR000014">
    <property type="entry name" value="PAS"/>
</dbReference>
<dbReference type="GO" id="GO:0006355">
    <property type="term" value="P:regulation of DNA-templated transcription"/>
    <property type="evidence" value="ECO:0007669"/>
    <property type="project" value="InterPro"/>
</dbReference>
<protein>
    <recommendedName>
        <fullName evidence="6">Sigma-54 factor interaction domain-containing protein</fullName>
    </recommendedName>
</protein>
<dbReference type="CDD" id="cd00130">
    <property type="entry name" value="PAS"/>
    <property type="match status" value="1"/>
</dbReference>
<dbReference type="Pfam" id="PF02954">
    <property type="entry name" value="HTH_8"/>
    <property type="match status" value="1"/>
</dbReference>
<dbReference type="AlphaFoldDB" id="A0A3G1L1Z0"/>
<dbReference type="Pfam" id="PF00158">
    <property type="entry name" value="Sigma54_activat"/>
    <property type="match status" value="1"/>
</dbReference>
<dbReference type="Pfam" id="PF13188">
    <property type="entry name" value="PAS_8"/>
    <property type="match status" value="1"/>
</dbReference>
<keyword evidence="2" id="KW-0067">ATP-binding</keyword>
<dbReference type="InterPro" id="IPR025944">
    <property type="entry name" value="Sigma_54_int_dom_CS"/>
</dbReference>
<dbReference type="PANTHER" id="PTHR32071">
    <property type="entry name" value="TRANSCRIPTIONAL REGULATORY PROTEIN"/>
    <property type="match status" value="1"/>
</dbReference>
<dbReference type="CDD" id="cd00009">
    <property type="entry name" value="AAA"/>
    <property type="match status" value="1"/>
</dbReference>